<dbReference type="InterPro" id="IPR001206">
    <property type="entry name" value="Diacylglycerol_kinase_cat_dom"/>
</dbReference>
<dbReference type="Pfam" id="PF19279">
    <property type="entry name" value="YegS_C"/>
    <property type="match status" value="1"/>
</dbReference>
<dbReference type="SUPFAM" id="SSF111331">
    <property type="entry name" value="NAD kinase/diacylglycerol kinase-like"/>
    <property type="match status" value="1"/>
</dbReference>
<evidence type="ECO:0000256" key="4">
    <source>
        <dbReference type="ARBA" id="ARBA00022840"/>
    </source>
</evidence>
<dbReference type="GO" id="GO:0005886">
    <property type="term" value="C:plasma membrane"/>
    <property type="evidence" value="ECO:0007669"/>
    <property type="project" value="TreeGrafter"/>
</dbReference>
<dbReference type="InterPro" id="IPR017438">
    <property type="entry name" value="ATP-NAD_kinase_N"/>
</dbReference>
<evidence type="ECO:0000259" key="5">
    <source>
        <dbReference type="PROSITE" id="PS50146"/>
    </source>
</evidence>
<dbReference type="AlphaFoldDB" id="A0A6J5ZRX5"/>
<keyword evidence="1" id="KW-0808">Transferase</keyword>
<dbReference type="GO" id="GO:0005524">
    <property type="term" value="F:ATP binding"/>
    <property type="evidence" value="ECO:0007669"/>
    <property type="project" value="UniProtKB-KW"/>
</dbReference>
<dbReference type="PANTHER" id="PTHR12358:SF106">
    <property type="entry name" value="LIPID KINASE YEGS"/>
    <property type="match status" value="1"/>
</dbReference>
<name>A0A6J5ZRX5_9ZZZZ</name>
<evidence type="ECO:0000313" key="6">
    <source>
        <dbReference type="EMBL" id="CAB4345241.1"/>
    </source>
</evidence>
<gene>
    <name evidence="6" type="ORF">UFOPK3331_01496</name>
</gene>
<keyword evidence="3" id="KW-0418">Kinase</keyword>
<evidence type="ECO:0000256" key="2">
    <source>
        <dbReference type="ARBA" id="ARBA00022741"/>
    </source>
</evidence>
<keyword evidence="2" id="KW-0547">Nucleotide-binding</keyword>
<dbReference type="PROSITE" id="PS50146">
    <property type="entry name" value="DAGK"/>
    <property type="match status" value="1"/>
</dbReference>
<proteinExistence type="predicted"/>
<dbReference type="EMBL" id="CAESAL010000067">
    <property type="protein sequence ID" value="CAB4345241.1"/>
    <property type="molecule type" value="Genomic_DNA"/>
</dbReference>
<dbReference type="Pfam" id="PF00781">
    <property type="entry name" value="DAGK_cat"/>
    <property type="match status" value="1"/>
</dbReference>
<reference evidence="6" key="1">
    <citation type="submission" date="2020-05" db="EMBL/GenBank/DDBJ databases">
        <authorList>
            <person name="Chiriac C."/>
            <person name="Salcher M."/>
            <person name="Ghai R."/>
            <person name="Kavagutti S V."/>
        </authorList>
    </citation>
    <scope>NUCLEOTIDE SEQUENCE</scope>
</reference>
<dbReference type="Gene3D" id="3.40.50.10330">
    <property type="entry name" value="Probable inorganic polyphosphate/atp-NAD kinase, domain 1"/>
    <property type="match status" value="1"/>
</dbReference>
<sequence length="309" mass="32900">MKLLLIVNPSASSVTARGRVVIAKALAADHVVTVAETARRGHATRLAAAAAADGTDVVVVLGGDGTLNEAANGLAGTSTALAAVPGGSTNVFARTLGLPDDPIEATGALLDALSHGSIKRIGLGSVNGRYFLFHVGIGFDAAVVAEVERRGSLKRWANHALFGWAALDTWIRKYDRKRSHFAVRVEGQPTVDDAMFTVCLNTDPYTFIGTRPFTVAPEATLDRPLSIVTLRTLDAIPLARILSSTLGSGKRLRNDRNVSFHSDVTHVEVDGYGPVPHQVDGDYLGDVEHLELRYEPDTLSLVIPRATPR</sequence>
<feature type="domain" description="DAGKc" evidence="5">
    <location>
        <begin position="1"/>
        <end position="130"/>
    </location>
</feature>
<protein>
    <submittedName>
        <fullName evidence="6">Unannotated protein</fullName>
    </submittedName>
</protein>
<dbReference type="InterPro" id="IPR016064">
    <property type="entry name" value="NAD/diacylglycerol_kinase_sf"/>
</dbReference>
<evidence type="ECO:0000256" key="1">
    <source>
        <dbReference type="ARBA" id="ARBA00022679"/>
    </source>
</evidence>
<dbReference type="InterPro" id="IPR045540">
    <property type="entry name" value="YegS/DAGK_C"/>
</dbReference>
<dbReference type="InterPro" id="IPR050187">
    <property type="entry name" value="Lipid_Phosphate_FormReg"/>
</dbReference>
<dbReference type="SMART" id="SM00046">
    <property type="entry name" value="DAGKc"/>
    <property type="match status" value="1"/>
</dbReference>
<organism evidence="6">
    <name type="scientific">freshwater metagenome</name>
    <dbReference type="NCBI Taxonomy" id="449393"/>
    <lineage>
        <taxon>unclassified sequences</taxon>
        <taxon>metagenomes</taxon>
        <taxon>ecological metagenomes</taxon>
    </lineage>
</organism>
<keyword evidence="4" id="KW-0067">ATP-binding</keyword>
<dbReference type="Gene3D" id="2.60.200.40">
    <property type="match status" value="1"/>
</dbReference>
<accession>A0A6J5ZRX5</accession>
<evidence type="ECO:0000256" key="3">
    <source>
        <dbReference type="ARBA" id="ARBA00022777"/>
    </source>
</evidence>
<dbReference type="GO" id="GO:0004143">
    <property type="term" value="F:ATP-dependent diacylglycerol kinase activity"/>
    <property type="evidence" value="ECO:0007669"/>
    <property type="project" value="TreeGrafter"/>
</dbReference>
<dbReference type="PANTHER" id="PTHR12358">
    <property type="entry name" value="SPHINGOSINE KINASE"/>
    <property type="match status" value="1"/>
</dbReference>